<feature type="non-terminal residue" evidence="2">
    <location>
        <position position="1"/>
    </location>
</feature>
<organism evidence="2">
    <name type="scientific">uncultured Thermomicrobiales bacterium</name>
    <dbReference type="NCBI Taxonomy" id="1645740"/>
    <lineage>
        <taxon>Bacteria</taxon>
        <taxon>Pseudomonadati</taxon>
        <taxon>Thermomicrobiota</taxon>
        <taxon>Thermomicrobia</taxon>
        <taxon>Thermomicrobiales</taxon>
        <taxon>environmental samples</taxon>
    </lineage>
</organism>
<feature type="compositionally biased region" description="Low complexity" evidence="1">
    <location>
        <begin position="28"/>
        <end position="38"/>
    </location>
</feature>
<evidence type="ECO:0000256" key="1">
    <source>
        <dbReference type="SAM" id="MobiDB-lite"/>
    </source>
</evidence>
<feature type="compositionally biased region" description="Low complexity" evidence="1">
    <location>
        <begin position="143"/>
        <end position="168"/>
    </location>
</feature>
<evidence type="ECO:0000313" key="2">
    <source>
        <dbReference type="EMBL" id="CAA9553829.1"/>
    </source>
</evidence>
<feature type="compositionally biased region" description="Basic and acidic residues" evidence="1">
    <location>
        <begin position="169"/>
        <end position="180"/>
    </location>
</feature>
<feature type="compositionally biased region" description="Polar residues" evidence="1">
    <location>
        <begin position="105"/>
        <end position="126"/>
    </location>
</feature>
<feature type="non-terminal residue" evidence="2">
    <location>
        <position position="180"/>
    </location>
</feature>
<feature type="compositionally biased region" description="Polar residues" evidence="1">
    <location>
        <begin position="49"/>
        <end position="68"/>
    </location>
</feature>
<reference evidence="2" key="1">
    <citation type="submission" date="2020-02" db="EMBL/GenBank/DDBJ databases">
        <authorList>
            <person name="Meier V. D."/>
        </authorList>
    </citation>
    <scope>NUCLEOTIDE SEQUENCE</scope>
    <source>
        <strain evidence="2">AVDCRST_MAG19</strain>
    </source>
</reference>
<protein>
    <submittedName>
        <fullName evidence="2">Uncharacterized protein</fullName>
    </submittedName>
</protein>
<feature type="region of interest" description="Disordered" evidence="1">
    <location>
        <begin position="1"/>
        <end position="180"/>
    </location>
</feature>
<gene>
    <name evidence="2" type="ORF">AVDCRST_MAG19-1048</name>
</gene>
<name>A0A6J4UL22_9BACT</name>
<sequence>CRHRSRSTCSLTHPPGRWPRSGRRPASPRRWAPNSSRSTTWVRRPSRASGRNRSSTSCQWCATWTRSTPRAPASKRSATRGGGATDFPDDATARWTTRPPGVAASSCTATNTGRRRSNGTSPSATISDPTPSWPPPTTRRRPAAAPSIQWTRTRTPRARATGYAGSRPRPSDASRSRRGG</sequence>
<accession>A0A6J4UL22</accession>
<dbReference type="AlphaFoldDB" id="A0A6J4UL22"/>
<dbReference type="EMBL" id="CADCWL010000042">
    <property type="protein sequence ID" value="CAA9553829.1"/>
    <property type="molecule type" value="Genomic_DNA"/>
</dbReference>
<proteinExistence type="predicted"/>